<dbReference type="FunFam" id="1.20.58.390:FF:000005">
    <property type="entry name" value="Putative gamma-aminobutyric acid receptor subunit rho-2-like"/>
    <property type="match status" value="1"/>
</dbReference>
<keyword evidence="4" id="KW-0732">Signal</keyword>
<evidence type="ECO:0000256" key="5">
    <source>
        <dbReference type="ARBA" id="ARBA00022989"/>
    </source>
</evidence>
<dbReference type="InterPro" id="IPR006029">
    <property type="entry name" value="Neurotrans-gated_channel_TM"/>
</dbReference>
<dbReference type="InterPro" id="IPR006201">
    <property type="entry name" value="Neur_channel"/>
</dbReference>
<dbReference type="GO" id="GO:0004888">
    <property type="term" value="F:transmembrane signaling receptor activity"/>
    <property type="evidence" value="ECO:0007669"/>
    <property type="project" value="InterPro"/>
</dbReference>
<organism evidence="18 19">
    <name type="scientific">Desmophyllum pertusum</name>
    <dbReference type="NCBI Taxonomy" id="174260"/>
    <lineage>
        <taxon>Eukaryota</taxon>
        <taxon>Metazoa</taxon>
        <taxon>Cnidaria</taxon>
        <taxon>Anthozoa</taxon>
        <taxon>Hexacorallia</taxon>
        <taxon>Scleractinia</taxon>
        <taxon>Caryophylliina</taxon>
        <taxon>Caryophylliidae</taxon>
        <taxon>Desmophyllum</taxon>
    </lineage>
</organism>
<feature type="domain" description="Neurotransmitter-gated ion-channel transmembrane" evidence="17">
    <location>
        <begin position="27"/>
        <end position="126"/>
    </location>
</feature>
<evidence type="ECO:0000256" key="14">
    <source>
        <dbReference type="ARBA" id="ARBA00024167"/>
    </source>
</evidence>
<keyword evidence="3 16" id="KW-0812">Transmembrane</keyword>
<evidence type="ECO:0000256" key="3">
    <source>
        <dbReference type="ARBA" id="ARBA00022692"/>
    </source>
</evidence>
<evidence type="ECO:0000256" key="15">
    <source>
        <dbReference type="ARBA" id="ARBA00034104"/>
    </source>
</evidence>
<evidence type="ECO:0000256" key="9">
    <source>
        <dbReference type="ARBA" id="ARBA00023157"/>
    </source>
</evidence>
<dbReference type="InterPro" id="IPR006028">
    <property type="entry name" value="GABAA/Glycine_rcpt"/>
</dbReference>
<evidence type="ECO:0000256" key="1">
    <source>
        <dbReference type="ARBA" id="ARBA00022448"/>
    </source>
</evidence>
<comment type="caution">
    <text evidence="18">The sequence shown here is derived from an EMBL/GenBank/DDBJ whole genome shotgun (WGS) entry which is preliminary data.</text>
</comment>
<dbReference type="InterPro" id="IPR036719">
    <property type="entry name" value="Neuro-gated_channel_TM_sf"/>
</dbReference>
<dbReference type="OrthoDB" id="8890589at2759"/>
<name>A0A9X0CID2_9CNID</name>
<dbReference type="GO" id="GO:0045211">
    <property type="term" value="C:postsynaptic membrane"/>
    <property type="evidence" value="ECO:0007669"/>
    <property type="project" value="UniProtKB-SubCell"/>
</dbReference>
<keyword evidence="9" id="KW-1015">Disulfide bond</keyword>
<evidence type="ECO:0000256" key="7">
    <source>
        <dbReference type="ARBA" id="ARBA00023065"/>
    </source>
</evidence>
<keyword evidence="6" id="KW-0770">Synapse</keyword>
<evidence type="ECO:0000256" key="8">
    <source>
        <dbReference type="ARBA" id="ARBA00023136"/>
    </source>
</evidence>
<sequence length="183" mass="21128">MYYAGNWSRLQSSFGFIRRSGYFLIQIYAPCGLTVMLSWISFCIPRDATAARTVLGITSVLTITTILNMLNTAMPKVSYVKAIDWYLIVSFVFVVGVLVEYTFVLYVANVHNKRLKRSMIEQEIQEAEEDHQISRPAMNGYIPRKYRHNSHDYDHDSPIIPESYFTFSNKSKHPAHIFAKDQS</sequence>
<dbReference type="Gene3D" id="1.20.58.390">
    <property type="entry name" value="Neurotransmitter-gated ion-channel transmembrane domain"/>
    <property type="match status" value="1"/>
</dbReference>
<feature type="transmembrane region" description="Helical" evidence="16">
    <location>
        <begin position="85"/>
        <end position="108"/>
    </location>
</feature>
<comment type="catalytic activity">
    <reaction evidence="14">
        <text>chloride(in) = chloride(out)</text>
        <dbReference type="Rhea" id="RHEA:29823"/>
        <dbReference type="ChEBI" id="CHEBI:17996"/>
    </reaction>
</comment>
<evidence type="ECO:0000259" key="17">
    <source>
        <dbReference type="Pfam" id="PF02932"/>
    </source>
</evidence>
<dbReference type="Pfam" id="PF02932">
    <property type="entry name" value="Neur_chan_memb"/>
    <property type="match status" value="1"/>
</dbReference>
<evidence type="ECO:0000256" key="6">
    <source>
        <dbReference type="ARBA" id="ARBA00023018"/>
    </source>
</evidence>
<keyword evidence="12" id="KW-0628">Postsynaptic cell membrane</keyword>
<evidence type="ECO:0000313" key="18">
    <source>
        <dbReference type="EMBL" id="KAJ7355061.1"/>
    </source>
</evidence>
<keyword evidence="13" id="KW-0407">Ion channel</keyword>
<keyword evidence="11" id="KW-0868">Chloride</keyword>
<keyword evidence="19" id="KW-1185">Reference proteome</keyword>
<keyword evidence="5 16" id="KW-1133">Transmembrane helix</keyword>
<evidence type="ECO:0000256" key="12">
    <source>
        <dbReference type="ARBA" id="ARBA00023257"/>
    </source>
</evidence>
<evidence type="ECO:0000256" key="10">
    <source>
        <dbReference type="ARBA" id="ARBA00023180"/>
    </source>
</evidence>
<dbReference type="Proteomes" id="UP001163046">
    <property type="component" value="Unassembled WGS sequence"/>
</dbReference>
<protein>
    <recommendedName>
        <fullName evidence="17">Neurotransmitter-gated ion-channel transmembrane domain-containing protein</fullName>
    </recommendedName>
</protein>
<gene>
    <name evidence="18" type="ORF">OS493_028278</name>
</gene>
<evidence type="ECO:0000313" key="19">
    <source>
        <dbReference type="Proteomes" id="UP001163046"/>
    </source>
</evidence>
<feature type="transmembrane region" description="Helical" evidence="16">
    <location>
        <begin position="54"/>
        <end position="73"/>
    </location>
</feature>
<keyword evidence="10" id="KW-0325">Glycoprotein</keyword>
<dbReference type="GO" id="GO:0005216">
    <property type="term" value="F:monoatomic ion channel activity"/>
    <property type="evidence" value="ECO:0007669"/>
    <property type="project" value="InterPro"/>
</dbReference>
<comment type="subcellular location">
    <subcellularLocation>
        <location evidence="15">Postsynaptic cell membrane</location>
        <topology evidence="15">Multi-pass membrane protein</topology>
    </subcellularLocation>
</comment>
<accession>A0A9X0CID2</accession>
<keyword evidence="2" id="KW-1003">Cell membrane</keyword>
<dbReference type="PRINTS" id="PR00253">
    <property type="entry name" value="GABAARECEPTR"/>
</dbReference>
<evidence type="ECO:0000256" key="16">
    <source>
        <dbReference type="SAM" id="Phobius"/>
    </source>
</evidence>
<evidence type="ECO:0000256" key="11">
    <source>
        <dbReference type="ARBA" id="ARBA00023214"/>
    </source>
</evidence>
<keyword evidence="1" id="KW-0813">Transport</keyword>
<keyword evidence="7" id="KW-0406">Ion transport</keyword>
<dbReference type="EMBL" id="MU827328">
    <property type="protein sequence ID" value="KAJ7355061.1"/>
    <property type="molecule type" value="Genomic_DNA"/>
</dbReference>
<proteinExistence type="predicted"/>
<dbReference type="SUPFAM" id="SSF90112">
    <property type="entry name" value="Neurotransmitter-gated ion-channel transmembrane pore"/>
    <property type="match status" value="1"/>
</dbReference>
<evidence type="ECO:0000256" key="13">
    <source>
        <dbReference type="ARBA" id="ARBA00023303"/>
    </source>
</evidence>
<evidence type="ECO:0000256" key="2">
    <source>
        <dbReference type="ARBA" id="ARBA00022475"/>
    </source>
</evidence>
<evidence type="ECO:0000256" key="4">
    <source>
        <dbReference type="ARBA" id="ARBA00022729"/>
    </source>
</evidence>
<dbReference type="InterPro" id="IPR038050">
    <property type="entry name" value="Neuro_actylchol_rec"/>
</dbReference>
<keyword evidence="8 16" id="KW-0472">Membrane</keyword>
<feature type="transmembrane region" description="Helical" evidence="16">
    <location>
        <begin position="20"/>
        <end position="42"/>
    </location>
</feature>
<dbReference type="PANTHER" id="PTHR18945">
    <property type="entry name" value="NEUROTRANSMITTER GATED ION CHANNEL"/>
    <property type="match status" value="1"/>
</dbReference>
<dbReference type="CDD" id="cd19049">
    <property type="entry name" value="LGIC_TM_anion"/>
    <property type="match status" value="1"/>
</dbReference>
<reference evidence="18" key="1">
    <citation type="submission" date="2023-01" db="EMBL/GenBank/DDBJ databases">
        <title>Genome assembly of the deep-sea coral Lophelia pertusa.</title>
        <authorList>
            <person name="Herrera S."/>
            <person name="Cordes E."/>
        </authorList>
    </citation>
    <scope>NUCLEOTIDE SEQUENCE</scope>
    <source>
        <strain evidence="18">USNM1676648</strain>
        <tissue evidence="18">Polyp</tissue>
    </source>
</reference>
<dbReference type="AlphaFoldDB" id="A0A9X0CID2"/>